<name>A0A516NGD2_9NOCA</name>
<feature type="region of interest" description="Disordered" evidence="1">
    <location>
        <begin position="47"/>
        <end position="74"/>
    </location>
</feature>
<proteinExistence type="predicted"/>
<protein>
    <submittedName>
        <fullName evidence="2">Uncharacterized protein</fullName>
    </submittedName>
</protein>
<sequence length="242" mass="26439">MRISSAGPEMNFVAGRLASAFHQLCGKLHDHTSGAADYTRKVGEILSGVDQRSRPSSEFSTPTPTTPVSAVPTPAPTGPALLSGRQALDDLATRYGDRIVFHGTADPLDRLEPRQMSWADGTGRRYPDGEPAICADASYDIPMFMALFKGRTRYGYGTDADGNVIYRAKGAATEDMSGYTGHVHVMDRRHFQLIDLQAPQDWPDPLNGPRTPELRSSTAVEPFAIVKVTMDDFPHPINDYDT</sequence>
<reference evidence="2 3" key="1">
    <citation type="submission" date="2019-07" db="EMBL/GenBank/DDBJ databases">
        <title>Complete Genome Sequence and Methylome Analysis of Nocardia otitidis-caviarum NEB252.</title>
        <authorList>
            <person name="Fomenkov A."/>
            <person name="Anton B.P."/>
            <person name="Vincze T."/>
            <person name="Roberts R.J."/>
        </authorList>
    </citation>
    <scope>NUCLEOTIDE SEQUENCE [LARGE SCALE GENOMIC DNA]</scope>
    <source>
        <strain evidence="2 3">NEB252</strain>
    </source>
</reference>
<organism evidence="2 3">
    <name type="scientific">Nocardia otitidiscaviarum</name>
    <dbReference type="NCBI Taxonomy" id="1823"/>
    <lineage>
        <taxon>Bacteria</taxon>
        <taxon>Bacillati</taxon>
        <taxon>Actinomycetota</taxon>
        <taxon>Actinomycetes</taxon>
        <taxon>Mycobacteriales</taxon>
        <taxon>Nocardiaceae</taxon>
        <taxon>Nocardia</taxon>
    </lineage>
</organism>
<evidence type="ECO:0000256" key="1">
    <source>
        <dbReference type="SAM" id="MobiDB-lite"/>
    </source>
</evidence>
<evidence type="ECO:0000313" key="3">
    <source>
        <dbReference type="Proteomes" id="UP000317039"/>
    </source>
</evidence>
<evidence type="ECO:0000313" key="2">
    <source>
        <dbReference type="EMBL" id="QDP77968.1"/>
    </source>
</evidence>
<dbReference type="AlphaFoldDB" id="A0A516NGD2"/>
<accession>A0A516NGD2</accession>
<feature type="compositionally biased region" description="Low complexity" evidence="1">
    <location>
        <begin position="60"/>
        <end position="72"/>
    </location>
</feature>
<dbReference type="Proteomes" id="UP000317039">
    <property type="component" value="Chromosome"/>
</dbReference>
<dbReference type="RefSeq" id="WP_143979618.1">
    <property type="nucleotide sequence ID" value="NZ_CP041695.1"/>
</dbReference>
<dbReference type="EMBL" id="CP041695">
    <property type="protein sequence ID" value="QDP77968.1"/>
    <property type="molecule type" value="Genomic_DNA"/>
</dbReference>
<dbReference type="KEGG" id="nod:FOH10_03615"/>
<dbReference type="GeneID" id="80331485"/>
<gene>
    <name evidence="2" type="ORF">FOH10_03615</name>
</gene>